<evidence type="ECO:0000256" key="1">
    <source>
        <dbReference type="SAM" id="SignalP"/>
    </source>
</evidence>
<dbReference type="InParanoid" id="A0A6I8UU05"/>
<dbReference type="Proteomes" id="UP000001819">
    <property type="component" value="Chromosome 3"/>
</dbReference>
<dbReference type="Bgee" id="FBgn0070634">
    <property type="expression patterns" value="Expressed in insect adult head and 2 other cell types or tissues"/>
</dbReference>
<dbReference type="AlphaFoldDB" id="A0A6I8UU05"/>
<name>A0A6I8UU05_DROPS</name>
<reference evidence="2" key="1">
    <citation type="submission" date="2024-06" db="UniProtKB">
        <authorList>
            <consortium name="RefSeq"/>
        </authorList>
    </citation>
    <scope>NUCLEOTIDE SEQUENCE [LARGE SCALE GENOMIC DNA]</scope>
    <source>
        <strain evidence="2">MV2-25</strain>
    </source>
</reference>
<dbReference type="KEGG" id="dpo:4803981"/>
<evidence type="ECO:0000313" key="3">
    <source>
        <dbReference type="RefSeq" id="XP_001360616.1"/>
    </source>
</evidence>
<accession>A0A6I8UU05</accession>
<feature type="signal peptide" evidence="1">
    <location>
        <begin position="1"/>
        <end position="19"/>
    </location>
</feature>
<keyword evidence="2" id="KW-1185">Reference proteome</keyword>
<reference evidence="3" key="2">
    <citation type="submission" date="2025-08" db="UniProtKB">
        <authorList>
            <consortium name="RefSeq"/>
        </authorList>
    </citation>
    <scope>IDENTIFICATION</scope>
    <source>
        <strain evidence="3">MV-25-SWS-2005</strain>
        <tissue evidence="3">Whole body</tissue>
    </source>
</reference>
<feature type="chain" id="PRO_5026348410" evidence="1">
    <location>
        <begin position="20"/>
        <end position="68"/>
    </location>
</feature>
<dbReference type="FunCoup" id="A0A6I8UU05">
    <property type="interactions" value="13"/>
</dbReference>
<dbReference type="GeneID" id="4803981"/>
<protein>
    <submittedName>
        <fullName evidence="3">Drosocin</fullName>
    </submittedName>
</protein>
<proteinExistence type="predicted"/>
<gene>
    <name evidence="3" type="primary">Dro</name>
</gene>
<dbReference type="RefSeq" id="XP_001360616.1">
    <property type="nucleotide sequence ID" value="XM_001360579.4"/>
</dbReference>
<organism evidence="2 3">
    <name type="scientific">Drosophila pseudoobscura pseudoobscura</name>
    <name type="common">Fruit fly</name>
    <dbReference type="NCBI Taxonomy" id="46245"/>
    <lineage>
        <taxon>Eukaryota</taxon>
        <taxon>Metazoa</taxon>
        <taxon>Ecdysozoa</taxon>
        <taxon>Arthropoda</taxon>
        <taxon>Hexapoda</taxon>
        <taxon>Insecta</taxon>
        <taxon>Pterygota</taxon>
        <taxon>Neoptera</taxon>
        <taxon>Endopterygota</taxon>
        <taxon>Diptera</taxon>
        <taxon>Brachycera</taxon>
        <taxon>Muscomorpha</taxon>
        <taxon>Ephydroidea</taxon>
        <taxon>Drosophilidae</taxon>
        <taxon>Drosophila</taxon>
        <taxon>Sophophora</taxon>
    </lineage>
</organism>
<dbReference type="OMA" id="MLLACIW"/>
<evidence type="ECO:0000313" key="2">
    <source>
        <dbReference type="Proteomes" id="UP000001819"/>
    </source>
</evidence>
<sequence>MKFSLVFLLLACIWALAAATPGKPRPSNPRPTSHPRPIRVRREALHIADRLGLIQPAVAAMSPPIRPA</sequence>
<keyword evidence="1" id="KW-0732">Signal</keyword>